<dbReference type="Pfam" id="PF00643">
    <property type="entry name" value="zf-B_box"/>
    <property type="match status" value="1"/>
</dbReference>
<evidence type="ECO:0000256" key="2">
    <source>
        <dbReference type="ARBA" id="ARBA00022771"/>
    </source>
</evidence>
<evidence type="ECO:0000256" key="3">
    <source>
        <dbReference type="ARBA" id="ARBA00022833"/>
    </source>
</evidence>
<dbReference type="InterPro" id="IPR001841">
    <property type="entry name" value="Znf_RING"/>
</dbReference>
<dbReference type="PROSITE" id="PS50089">
    <property type="entry name" value="ZF_RING_2"/>
    <property type="match status" value="1"/>
</dbReference>
<dbReference type="Ensembl" id="ENSSANT00000069750.1">
    <property type="protein sequence ID" value="ENSSANP00000065618.1"/>
    <property type="gene ID" value="ENSSANG00000032706.1"/>
</dbReference>
<dbReference type="PROSITE" id="PS00518">
    <property type="entry name" value="ZF_RING_1"/>
    <property type="match status" value="1"/>
</dbReference>
<evidence type="ECO:0000259" key="8">
    <source>
        <dbReference type="PROSITE" id="PS50119"/>
    </source>
</evidence>
<dbReference type="Gene3D" id="3.30.160.60">
    <property type="entry name" value="Classic Zinc Finger"/>
    <property type="match status" value="1"/>
</dbReference>
<dbReference type="SMART" id="SM00184">
    <property type="entry name" value="RING"/>
    <property type="match status" value="1"/>
</dbReference>
<keyword evidence="5" id="KW-0175">Coiled coil</keyword>
<dbReference type="CDD" id="cd19800">
    <property type="entry name" value="Bbox2_xNF7-like"/>
    <property type="match status" value="1"/>
</dbReference>
<accession>A0A671Q222</accession>
<dbReference type="GO" id="GO:0008270">
    <property type="term" value="F:zinc ion binding"/>
    <property type="evidence" value="ECO:0007669"/>
    <property type="project" value="UniProtKB-KW"/>
</dbReference>
<dbReference type="InterPro" id="IPR027370">
    <property type="entry name" value="Znf-RING_euk"/>
</dbReference>
<evidence type="ECO:0000256" key="5">
    <source>
        <dbReference type="SAM" id="Coils"/>
    </source>
</evidence>
<feature type="domain" description="B box-type" evidence="8">
    <location>
        <begin position="94"/>
        <end position="135"/>
    </location>
</feature>
<dbReference type="Pfam" id="PF13445">
    <property type="entry name" value="zf-RING_UBOX"/>
    <property type="match status" value="1"/>
</dbReference>
<keyword evidence="3" id="KW-0862">Zinc</keyword>
<keyword evidence="2 4" id="KW-0863">Zinc-finger</keyword>
<evidence type="ECO:0000313" key="10">
    <source>
        <dbReference type="Proteomes" id="UP000472260"/>
    </source>
</evidence>
<organism evidence="9 10">
    <name type="scientific">Sinocyclocheilus anshuiensis</name>
    <dbReference type="NCBI Taxonomy" id="1608454"/>
    <lineage>
        <taxon>Eukaryota</taxon>
        <taxon>Metazoa</taxon>
        <taxon>Chordata</taxon>
        <taxon>Craniata</taxon>
        <taxon>Vertebrata</taxon>
        <taxon>Euteleostomi</taxon>
        <taxon>Actinopterygii</taxon>
        <taxon>Neopterygii</taxon>
        <taxon>Teleostei</taxon>
        <taxon>Ostariophysi</taxon>
        <taxon>Cypriniformes</taxon>
        <taxon>Cyprinidae</taxon>
        <taxon>Cyprininae</taxon>
        <taxon>Sinocyclocheilus</taxon>
    </lineage>
</organism>
<dbReference type="Gene3D" id="3.30.40.10">
    <property type="entry name" value="Zinc/RING finger domain, C3HC4 (zinc finger)"/>
    <property type="match status" value="1"/>
</dbReference>
<dbReference type="PANTHER" id="PTHR24103">
    <property type="entry name" value="E3 UBIQUITIN-PROTEIN LIGASE TRIM"/>
    <property type="match status" value="1"/>
</dbReference>
<dbReference type="Proteomes" id="UP000472260">
    <property type="component" value="Unassembled WGS sequence"/>
</dbReference>
<feature type="coiled-coil region" evidence="5">
    <location>
        <begin position="171"/>
        <end position="205"/>
    </location>
</feature>
<name>A0A671Q222_9TELE</name>
<dbReference type="SMART" id="SM00336">
    <property type="entry name" value="BBOX"/>
    <property type="match status" value="1"/>
</dbReference>
<dbReference type="InterPro" id="IPR017907">
    <property type="entry name" value="Znf_RING_CS"/>
</dbReference>
<evidence type="ECO:0000256" key="6">
    <source>
        <dbReference type="SAM" id="MobiDB-lite"/>
    </source>
</evidence>
<dbReference type="InterPro" id="IPR050143">
    <property type="entry name" value="TRIM/RBCC"/>
</dbReference>
<evidence type="ECO:0000259" key="7">
    <source>
        <dbReference type="PROSITE" id="PS50089"/>
    </source>
</evidence>
<reference evidence="9" key="2">
    <citation type="submission" date="2025-09" db="UniProtKB">
        <authorList>
            <consortium name="Ensembl"/>
        </authorList>
    </citation>
    <scope>IDENTIFICATION</scope>
</reference>
<dbReference type="AlphaFoldDB" id="A0A671Q222"/>
<proteinExistence type="predicted"/>
<feature type="domain" description="RING-type" evidence="7">
    <location>
        <begin position="22"/>
        <end position="62"/>
    </location>
</feature>
<dbReference type="InterPro" id="IPR013083">
    <property type="entry name" value="Znf_RING/FYVE/PHD"/>
</dbReference>
<keyword evidence="1" id="KW-0479">Metal-binding</keyword>
<evidence type="ECO:0000256" key="1">
    <source>
        <dbReference type="ARBA" id="ARBA00022723"/>
    </source>
</evidence>
<dbReference type="InterPro" id="IPR000315">
    <property type="entry name" value="Znf_B-box"/>
</dbReference>
<reference evidence="9" key="1">
    <citation type="submission" date="2025-08" db="UniProtKB">
        <authorList>
            <consortium name="Ensembl"/>
        </authorList>
    </citation>
    <scope>IDENTIFICATION</scope>
</reference>
<dbReference type="SUPFAM" id="SSF57850">
    <property type="entry name" value="RING/U-box"/>
    <property type="match status" value="1"/>
</dbReference>
<sequence>NASFMVQAPGDFRSSFEEDLSCPVCCDVFINPVVLSCSHSFCEDCVQRFWENKSVQECPVCRRRSSKEHPPVNLALKNLCETYQQKQSRKSFFGGESVCGLHKEKLKLFCLDDQEPVCLVCRDSRKHTNHRFCPVDEAYNAQHAERRIKAEFEELHQFLRDEEAARITALREEEKQRSRMMKQKIDETSRQISSLSCTIRDTEEQMKDDDVSFLTHSSSDDQFIKSPNQPEAHGLAEDAGQSW</sequence>
<evidence type="ECO:0000313" key="9">
    <source>
        <dbReference type="Ensembl" id="ENSSANP00000065618.1"/>
    </source>
</evidence>
<evidence type="ECO:0000256" key="4">
    <source>
        <dbReference type="PROSITE-ProRule" id="PRU00024"/>
    </source>
</evidence>
<feature type="region of interest" description="Disordered" evidence="6">
    <location>
        <begin position="214"/>
        <end position="243"/>
    </location>
</feature>
<dbReference type="PROSITE" id="PS50119">
    <property type="entry name" value="ZF_BBOX"/>
    <property type="match status" value="1"/>
</dbReference>
<keyword evidence="10" id="KW-1185">Reference proteome</keyword>
<dbReference type="SUPFAM" id="SSF57845">
    <property type="entry name" value="B-box zinc-binding domain"/>
    <property type="match status" value="1"/>
</dbReference>
<protein>
    <submittedName>
        <fullName evidence="9">Uncharacterized protein</fullName>
    </submittedName>
</protein>